<name>A0AAU8NCQ2_9BACL</name>
<dbReference type="SMART" id="SM00345">
    <property type="entry name" value="HTH_GNTR"/>
    <property type="match status" value="1"/>
</dbReference>
<evidence type="ECO:0000256" key="1">
    <source>
        <dbReference type="ARBA" id="ARBA00001933"/>
    </source>
</evidence>
<keyword evidence="3 9" id="KW-0808">Transferase</keyword>
<dbReference type="EMBL" id="CP159992">
    <property type="protein sequence ID" value="XCP95594.1"/>
    <property type="molecule type" value="Genomic_DNA"/>
</dbReference>
<keyword evidence="6" id="KW-0238">DNA-binding</keyword>
<dbReference type="SUPFAM" id="SSF53383">
    <property type="entry name" value="PLP-dependent transferases"/>
    <property type="match status" value="1"/>
</dbReference>
<gene>
    <name evidence="9" type="ORF">ABXS70_02330</name>
</gene>
<dbReference type="GO" id="GO:0030170">
    <property type="term" value="F:pyridoxal phosphate binding"/>
    <property type="evidence" value="ECO:0007669"/>
    <property type="project" value="InterPro"/>
</dbReference>
<keyword evidence="7" id="KW-0804">Transcription</keyword>
<dbReference type="Gene3D" id="3.40.640.10">
    <property type="entry name" value="Type I PLP-dependent aspartate aminotransferase-like (Major domain)"/>
    <property type="match status" value="1"/>
</dbReference>
<dbReference type="GO" id="GO:0003677">
    <property type="term" value="F:DNA binding"/>
    <property type="evidence" value="ECO:0007669"/>
    <property type="project" value="UniProtKB-KW"/>
</dbReference>
<comment type="cofactor">
    <cofactor evidence="1">
        <name>pyridoxal 5'-phosphate</name>
        <dbReference type="ChEBI" id="CHEBI:597326"/>
    </cofactor>
</comment>
<dbReference type="PROSITE" id="PS50949">
    <property type="entry name" value="HTH_GNTR"/>
    <property type="match status" value="1"/>
</dbReference>
<dbReference type="AlphaFoldDB" id="A0AAU8NCQ2"/>
<evidence type="ECO:0000256" key="7">
    <source>
        <dbReference type="ARBA" id="ARBA00023163"/>
    </source>
</evidence>
<dbReference type="GO" id="GO:0008483">
    <property type="term" value="F:transaminase activity"/>
    <property type="evidence" value="ECO:0007669"/>
    <property type="project" value="UniProtKB-KW"/>
</dbReference>
<dbReference type="InterPro" id="IPR015424">
    <property type="entry name" value="PyrdxlP-dep_Trfase"/>
</dbReference>
<organism evidence="9">
    <name type="scientific">Paenibacillus sp. AN1007</name>
    <dbReference type="NCBI Taxonomy" id="3151385"/>
    <lineage>
        <taxon>Bacteria</taxon>
        <taxon>Bacillati</taxon>
        <taxon>Bacillota</taxon>
        <taxon>Bacilli</taxon>
        <taxon>Bacillales</taxon>
        <taxon>Paenibacillaceae</taxon>
        <taxon>Paenibacillus</taxon>
    </lineage>
</organism>
<dbReference type="InterPro" id="IPR004839">
    <property type="entry name" value="Aminotransferase_I/II_large"/>
</dbReference>
<dbReference type="RefSeq" id="WP_366293584.1">
    <property type="nucleotide sequence ID" value="NZ_CP159992.1"/>
</dbReference>
<dbReference type="InterPro" id="IPR051446">
    <property type="entry name" value="HTH_trans_reg/aminotransferase"/>
</dbReference>
<evidence type="ECO:0000256" key="3">
    <source>
        <dbReference type="ARBA" id="ARBA00022576"/>
    </source>
</evidence>
<keyword evidence="5" id="KW-0805">Transcription regulation</keyword>
<dbReference type="InterPro" id="IPR000524">
    <property type="entry name" value="Tscrpt_reg_HTH_GntR"/>
</dbReference>
<sequence length="485" mass="54915">MELWLPLESYELQYRYKYQALYHALRDAIHAGTLEAGTRLPSTRALAKQYDMSRGSAAQVYDMLLADGYVHAYLGKGTYVTESMSAHHNDQIEAELHLSAWGERLCTLTAEHKRSCEEVQLTHESVINFRMQRLLTEHFPAAEWKSALAAVHRSGWQEQGGAAGDPELREAIASHLRRTRGIQADAAQIVLFSGSIQGITLLSQLLITEGSPVVLENPGYQGIVHAVRACGGEVIPAEVDAGGIIPQNWQAQALFVTPTRQFPTGAVLGLERRRALLAWASKQNAVIVEDDYDSEFRWGGRPIEPLKVLDREQRVIYIGSFSQTMPASFRLGYAVLPRSLVEPLLAAKALYEPVSPALLEQRALARFMTRGGYMRHLRRLTRLYGERHDFFVKEMERWLPQAFTMHPGDAGLTIYAVWNGDRESYVRFTERVHEQRVLIRDAAKYRLTPGDSAVCFGFAHLDKEEIREGIQRMRTAWEKCIFSFR</sequence>
<evidence type="ECO:0000256" key="6">
    <source>
        <dbReference type="ARBA" id="ARBA00023125"/>
    </source>
</evidence>
<dbReference type="InterPro" id="IPR015421">
    <property type="entry name" value="PyrdxlP-dep_Trfase_major"/>
</dbReference>
<dbReference type="Pfam" id="PF00155">
    <property type="entry name" value="Aminotran_1_2"/>
    <property type="match status" value="1"/>
</dbReference>
<keyword evidence="3 9" id="KW-0032">Aminotransferase</keyword>
<dbReference type="InterPro" id="IPR036390">
    <property type="entry name" value="WH_DNA-bd_sf"/>
</dbReference>
<comment type="similarity">
    <text evidence="2">In the C-terminal section; belongs to the class-I pyridoxal-phosphate-dependent aminotransferase family.</text>
</comment>
<evidence type="ECO:0000313" key="9">
    <source>
        <dbReference type="EMBL" id="XCP95594.1"/>
    </source>
</evidence>
<dbReference type="SUPFAM" id="SSF46785">
    <property type="entry name" value="Winged helix' DNA-binding domain"/>
    <property type="match status" value="1"/>
</dbReference>
<evidence type="ECO:0000256" key="5">
    <source>
        <dbReference type="ARBA" id="ARBA00023015"/>
    </source>
</evidence>
<feature type="domain" description="HTH gntR-type" evidence="8">
    <location>
        <begin position="15"/>
        <end position="83"/>
    </location>
</feature>
<dbReference type="PANTHER" id="PTHR46577:SF1">
    <property type="entry name" value="HTH-TYPE TRANSCRIPTIONAL REGULATORY PROTEIN GABR"/>
    <property type="match status" value="1"/>
</dbReference>
<reference evidence="9" key="1">
    <citation type="submission" date="2024-05" db="EMBL/GenBank/DDBJ databases">
        <title>Draft genome assemblies of 36 bacteria isolated from hibernating arctic ground squirrels.</title>
        <authorList>
            <person name="McKee H."/>
            <person name="Mullen L."/>
            <person name="Drown D.M."/>
            <person name="Duddleston K.N."/>
        </authorList>
    </citation>
    <scope>NUCLEOTIDE SEQUENCE</scope>
    <source>
        <strain evidence="9">AN1007</strain>
    </source>
</reference>
<evidence type="ECO:0000259" key="8">
    <source>
        <dbReference type="PROSITE" id="PS50949"/>
    </source>
</evidence>
<dbReference type="CDD" id="cd07377">
    <property type="entry name" value="WHTH_GntR"/>
    <property type="match status" value="1"/>
</dbReference>
<dbReference type="GO" id="GO:0003700">
    <property type="term" value="F:DNA-binding transcription factor activity"/>
    <property type="evidence" value="ECO:0007669"/>
    <property type="project" value="InterPro"/>
</dbReference>
<protein>
    <submittedName>
        <fullName evidence="9">PLP-dependent aminotransferase family protein</fullName>
    </submittedName>
</protein>
<proteinExistence type="inferred from homology"/>
<dbReference type="CDD" id="cd00609">
    <property type="entry name" value="AAT_like"/>
    <property type="match status" value="1"/>
</dbReference>
<dbReference type="Pfam" id="PF00392">
    <property type="entry name" value="GntR"/>
    <property type="match status" value="1"/>
</dbReference>
<evidence type="ECO:0000256" key="4">
    <source>
        <dbReference type="ARBA" id="ARBA00022898"/>
    </source>
</evidence>
<accession>A0AAU8NCQ2</accession>
<evidence type="ECO:0000256" key="2">
    <source>
        <dbReference type="ARBA" id="ARBA00005384"/>
    </source>
</evidence>
<dbReference type="InterPro" id="IPR036388">
    <property type="entry name" value="WH-like_DNA-bd_sf"/>
</dbReference>
<dbReference type="PANTHER" id="PTHR46577">
    <property type="entry name" value="HTH-TYPE TRANSCRIPTIONAL REGULATORY PROTEIN GABR"/>
    <property type="match status" value="1"/>
</dbReference>
<keyword evidence="4" id="KW-0663">Pyridoxal phosphate</keyword>
<dbReference type="Gene3D" id="1.10.10.10">
    <property type="entry name" value="Winged helix-like DNA-binding domain superfamily/Winged helix DNA-binding domain"/>
    <property type="match status" value="1"/>
</dbReference>